<keyword evidence="9" id="KW-1185">Reference proteome</keyword>
<keyword evidence="4 6" id="KW-0378">Hydrolase</keyword>
<evidence type="ECO:0000313" key="8">
    <source>
        <dbReference type="EMBL" id="ADB48578.1"/>
    </source>
</evidence>
<dbReference type="KEGG" id="cwo:Cwoe_0142"/>
<dbReference type="GO" id="GO:0090729">
    <property type="term" value="F:toxin activity"/>
    <property type="evidence" value="ECO:0007669"/>
    <property type="project" value="UniProtKB-KW"/>
</dbReference>
<organism evidence="8 9">
    <name type="scientific">Conexibacter woesei (strain DSM 14684 / CCUG 47730 / CIP 108061 / JCM 11494 / NBRC 100937 / ID131577)</name>
    <dbReference type="NCBI Taxonomy" id="469383"/>
    <lineage>
        <taxon>Bacteria</taxon>
        <taxon>Bacillati</taxon>
        <taxon>Actinomycetota</taxon>
        <taxon>Thermoleophilia</taxon>
        <taxon>Solirubrobacterales</taxon>
        <taxon>Conexibacteraceae</taxon>
        <taxon>Conexibacter</taxon>
    </lineage>
</organism>
<dbReference type="EC" id="3.1.-.-" evidence="6"/>
<dbReference type="STRING" id="469383.Cwoe_0142"/>
<accession>D3F500</accession>
<keyword evidence="1 6" id="KW-1277">Toxin-antitoxin system</keyword>
<dbReference type="GO" id="GO:0000287">
    <property type="term" value="F:magnesium ion binding"/>
    <property type="evidence" value="ECO:0007669"/>
    <property type="project" value="UniProtKB-UniRule"/>
</dbReference>
<dbReference type="Gene3D" id="3.40.50.1010">
    <property type="entry name" value="5'-nuclease"/>
    <property type="match status" value="1"/>
</dbReference>
<dbReference type="HOGENOM" id="CLU_121774_1_0_11"/>
<evidence type="ECO:0000256" key="5">
    <source>
        <dbReference type="ARBA" id="ARBA00022842"/>
    </source>
</evidence>
<keyword evidence="6" id="KW-0800">Toxin</keyword>
<feature type="domain" description="PIN" evidence="7">
    <location>
        <begin position="5"/>
        <end position="121"/>
    </location>
</feature>
<keyword evidence="2 6" id="KW-0540">Nuclease</keyword>
<evidence type="ECO:0000256" key="4">
    <source>
        <dbReference type="ARBA" id="ARBA00022801"/>
    </source>
</evidence>
<dbReference type="InterPro" id="IPR022907">
    <property type="entry name" value="VapC_family"/>
</dbReference>
<evidence type="ECO:0000259" key="7">
    <source>
        <dbReference type="Pfam" id="PF01850"/>
    </source>
</evidence>
<feature type="binding site" evidence="6">
    <location>
        <position position="99"/>
    </location>
    <ligand>
        <name>Mg(2+)</name>
        <dbReference type="ChEBI" id="CHEBI:18420"/>
    </ligand>
</feature>
<comment type="function">
    <text evidence="6">Toxic component of a toxin-antitoxin (TA) system. An RNase.</text>
</comment>
<dbReference type="Pfam" id="PF01850">
    <property type="entry name" value="PIN"/>
    <property type="match status" value="1"/>
</dbReference>
<evidence type="ECO:0000313" key="9">
    <source>
        <dbReference type="Proteomes" id="UP000008229"/>
    </source>
</evidence>
<dbReference type="InterPro" id="IPR002716">
    <property type="entry name" value="PIN_dom"/>
</dbReference>
<dbReference type="PANTHER" id="PTHR35901">
    <property type="entry name" value="RIBONUCLEASE VAPC3"/>
    <property type="match status" value="1"/>
</dbReference>
<dbReference type="EMBL" id="CP001854">
    <property type="protein sequence ID" value="ADB48578.1"/>
    <property type="molecule type" value="Genomic_DNA"/>
</dbReference>
<feature type="binding site" evidence="6">
    <location>
        <position position="7"/>
    </location>
    <ligand>
        <name>Mg(2+)</name>
        <dbReference type="ChEBI" id="CHEBI:18420"/>
    </ligand>
</feature>
<evidence type="ECO:0000256" key="2">
    <source>
        <dbReference type="ARBA" id="ARBA00022722"/>
    </source>
</evidence>
<dbReference type="Proteomes" id="UP000008229">
    <property type="component" value="Chromosome"/>
</dbReference>
<proteinExistence type="inferred from homology"/>
<keyword evidence="3 6" id="KW-0479">Metal-binding</keyword>
<dbReference type="PANTHER" id="PTHR35901:SF1">
    <property type="entry name" value="EXONUCLEASE VAPC9"/>
    <property type="match status" value="1"/>
</dbReference>
<gene>
    <name evidence="6" type="primary">vapC</name>
    <name evidence="8" type="ordered locus">Cwoe_0142</name>
</gene>
<protein>
    <recommendedName>
        <fullName evidence="6">Ribonuclease VapC</fullName>
        <shortName evidence="6">RNase VapC</shortName>
        <ecNumber evidence="6">3.1.-.-</ecNumber>
    </recommendedName>
    <alternativeName>
        <fullName evidence="6">Toxin VapC</fullName>
    </alternativeName>
</protein>
<dbReference type="GO" id="GO:0016787">
    <property type="term" value="F:hydrolase activity"/>
    <property type="evidence" value="ECO:0007669"/>
    <property type="project" value="UniProtKB-KW"/>
</dbReference>
<dbReference type="SUPFAM" id="SSF88723">
    <property type="entry name" value="PIN domain-like"/>
    <property type="match status" value="1"/>
</dbReference>
<comment type="cofactor">
    <cofactor evidence="6">
        <name>Mg(2+)</name>
        <dbReference type="ChEBI" id="CHEBI:18420"/>
    </cofactor>
</comment>
<dbReference type="HAMAP" id="MF_00265">
    <property type="entry name" value="VapC_Nob1"/>
    <property type="match status" value="1"/>
</dbReference>
<reference evidence="8 9" key="1">
    <citation type="journal article" date="2010" name="Stand. Genomic Sci.">
        <title>Complete genome sequence of Conexibacter woesei type strain (ID131577).</title>
        <authorList>
            <person name="Pukall R."/>
            <person name="Lapidus A."/>
            <person name="Glavina Del Rio T."/>
            <person name="Copeland A."/>
            <person name="Tice H."/>
            <person name="Cheng J.-F."/>
            <person name="Lucas S."/>
            <person name="Chen F."/>
            <person name="Nolan M."/>
            <person name="Bruce D."/>
            <person name="Goodwin L."/>
            <person name="Pitluck S."/>
            <person name="Mavromatis K."/>
            <person name="Ivanova N."/>
            <person name="Ovchinnikova G."/>
            <person name="Pati A."/>
            <person name="Chen A."/>
            <person name="Palaniappan K."/>
            <person name="Land M."/>
            <person name="Hauser L."/>
            <person name="Chang Y.-J."/>
            <person name="Jeffries C.D."/>
            <person name="Chain P."/>
            <person name="Meincke L."/>
            <person name="Sims D."/>
            <person name="Brettin T."/>
            <person name="Detter J.C."/>
            <person name="Rohde M."/>
            <person name="Goeker M."/>
            <person name="Bristow J."/>
            <person name="Eisen J.A."/>
            <person name="Markowitz V."/>
            <person name="Kyrpides N.C."/>
            <person name="Klenk H.-P."/>
            <person name="Hugenholtz P."/>
        </authorList>
    </citation>
    <scope>NUCLEOTIDE SEQUENCE [LARGE SCALE GENOMIC DNA]</scope>
    <source>
        <strain evidence="9">DSM 14684 / CIP 108061 / JCM 11494 / NBRC 100937 / ID131577</strain>
    </source>
</reference>
<sequence length="136" mass="14243">MTEAVLDANVVLKWLRPEEEPREPAAAFLRAAHDAGELRVTAPALLPYEVLNVVGRKWRVDAAALIELATWFGALRFDLVEPPLAEVARWTAAGLSAYDAAYVAVAEAAGIELITADAGIVAAAPGIARGLADAAG</sequence>
<dbReference type="GO" id="GO:0004540">
    <property type="term" value="F:RNA nuclease activity"/>
    <property type="evidence" value="ECO:0007669"/>
    <property type="project" value="InterPro"/>
</dbReference>
<reference evidence="9" key="2">
    <citation type="submission" date="2010-01" db="EMBL/GenBank/DDBJ databases">
        <title>The complete genome of Conexibacter woesei DSM 14684.</title>
        <authorList>
            <consortium name="US DOE Joint Genome Institute (JGI-PGF)"/>
            <person name="Lucas S."/>
            <person name="Copeland A."/>
            <person name="Lapidus A."/>
            <person name="Glavina del Rio T."/>
            <person name="Dalin E."/>
            <person name="Tice H."/>
            <person name="Bruce D."/>
            <person name="Goodwin L."/>
            <person name="Pitluck S."/>
            <person name="Kyrpides N."/>
            <person name="Mavromatis K."/>
            <person name="Ivanova N."/>
            <person name="Mikhailova N."/>
            <person name="Chertkov O."/>
            <person name="Brettin T."/>
            <person name="Detter J.C."/>
            <person name="Han C."/>
            <person name="Larimer F."/>
            <person name="Land M."/>
            <person name="Hauser L."/>
            <person name="Markowitz V."/>
            <person name="Cheng J.-F."/>
            <person name="Hugenholtz P."/>
            <person name="Woyke T."/>
            <person name="Wu D."/>
            <person name="Pukall R."/>
            <person name="Steenblock K."/>
            <person name="Schneider S."/>
            <person name="Klenk H.-P."/>
            <person name="Eisen J.A."/>
        </authorList>
    </citation>
    <scope>NUCLEOTIDE SEQUENCE [LARGE SCALE GENOMIC DNA]</scope>
    <source>
        <strain evidence="9">DSM 14684 / CIP 108061 / JCM 11494 / NBRC 100937 / ID131577</strain>
    </source>
</reference>
<keyword evidence="5 6" id="KW-0460">Magnesium</keyword>
<evidence type="ECO:0000256" key="1">
    <source>
        <dbReference type="ARBA" id="ARBA00022649"/>
    </source>
</evidence>
<dbReference type="AlphaFoldDB" id="D3F500"/>
<dbReference type="RefSeq" id="WP_012931631.1">
    <property type="nucleotide sequence ID" value="NC_013739.1"/>
</dbReference>
<evidence type="ECO:0000256" key="6">
    <source>
        <dbReference type="HAMAP-Rule" id="MF_00265"/>
    </source>
</evidence>
<evidence type="ECO:0000256" key="3">
    <source>
        <dbReference type="ARBA" id="ARBA00022723"/>
    </source>
</evidence>
<name>D3F500_CONWI</name>
<dbReference type="InterPro" id="IPR029060">
    <property type="entry name" value="PIN-like_dom_sf"/>
</dbReference>
<dbReference type="InterPro" id="IPR051619">
    <property type="entry name" value="TypeII_TA_RNase_PINc/VapC"/>
</dbReference>
<dbReference type="eggNOG" id="COG4113">
    <property type="taxonomic scope" value="Bacteria"/>
</dbReference>
<comment type="similarity">
    <text evidence="6">Belongs to the PINc/VapC protein family.</text>
</comment>